<accession>X1NGW5</accession>
<dbReference type="AlphaFoldDB" id="X1NGW5"/>
<gene>
    <name evidence="1" type="ORF">S06H3_46681</name>
</gene>
<sequence>MVNKPPDMHSQFDRNPGNYRPLVSFATVGLVSGAILEGNERRKGLTFTNSSVGWIWLSKSDGNTPAVVGSGNGVAPNGTGEDVPDNLAYLYRGPWQAISTVAAANLGITED</sequence>
<comment type="caution">
    <text evidence="1">The sequence shown here is derived from an EMBL/GenBank/DDBJ whole genome shotgun (WGS) entry which is preliminary data.</text>
</comment>
<organism evidence="1">
    <name type="scientific">marine sediment metagenome</name>
    <dbReference type="NCBI Taxonomy" id="412755"/>
    <lineage>
        <taxon>unclassified sequences</taxon>
        <taxon>metagenomes</taxon>
        <taxon>ecological metagenomes</taxon>
    </lineage>
</organism>
<proteinExistence type="predicted"/>
<evidence type="ECO:0000313" key="1">
    <source>
        <dbReference type="EMBL" id="GAI42853.1"/>
    </source>
</evidence>
<protein>
    <submittedName>
        <fullName evidence="1">Uncharacterized protein</fullName>
    </submittedName>
</protein>
<name>X1NGW5_9ZZZZ</name>
<reference evidence="1" key="1">
    <citation type="journal article" date="2014" name="Front. Microbiol.">
        <title>High frequency of phylogenetically diverse reductive dehalogenase-homologous genes in deep subseafloor sedimentary metagenomes.</title>
        <authorList>
            <person name="Kawai M."/>
            <person name="Futagami T."/>
            <person name="Toyoda A."/>
            <person name="Takaki Y."/>
            <person name="Nishi S."/>
            <person name="Hori S."/>
            <person name="Arai W."/>
            <person name="Tsubouchi T."/>
            <person name="Morono Y."/>
            <person name="Uchiyama I."/>
            <person name="Ito T."/>
            <person name="Fujiyama A."/>
            <person name="Inagaki F."/>
            <person name="Takami H."/>
        </authorList>
    </citation>
    <scope>NUCLEOTIDE SEQUENCE</scope>
    <source>
        <strain evidence="1">Expedition CK06-06</strain>
    </source>
</reference>
<dbReference type="EMBL" id="BARV01029252">
    <property type="protein sequence ID" value="GAI42853.1"/>
    <property type="molecule type" value="Genomic_DNA"/>
</dbReference>